<sequence length="118" mass="13242">MAFDPLAQAGAKARGKRPWFLEDKDSERVLNIVMALAQEVAVTRQRLDTVERLLEARGVISQGDIEAYAPSKAEAEARGAWTQEFIARILRIVQQENEAVTRPDEVSSEDAAREFQEN</sequence>
<gene>
    <name evidence="1" type="ORF">F1654_05635</name>
</gene>
<protein>
    <submittedName>
        <fullName evidence="1">Uncharacterized protein</fullName>
    </submittedName>
</protein>
<dbReference type="EMBL" id="VWOJ01000001">
    <property type="protein sequence ID" value="KAA5805458.1"/>
    <property type="molecule type" value="Genomic_DNA"/>
</dbReference>
<dbReference type="Proteomes" id="UP000325122">
    <property type="component" value="Unassembled WGS sequence"/>
</dbReference>
<comment type="caution">
    <text evidence="1">The sequence shown here is derived from an EMBL/GenBank/DDBJ whole genome shotgun (WGS) entry which is preliminary data.</text>
</comment>
<proteinExistence type="predicted"/>
<keyword evidence="2" id="KW-1185">Reference proteome</keyword>
<dbReference type="AlphaFoldDB" id="A0A5M6ZQC7"/>
<name>A0A5M6ZQC7_9PROT</name>
<evidence type="ECO:0000313" key="1">
    <source>
        <dbReference type="EMBL" id="KAA5805458.1"/>
    </source>
</evidence>
<reference evidence="1 2" key="1">
    <citation type="submission" date="2019-09" db="EMBL/GenBank/DDBJ databases">
        <authorList>
            <person name="Kevbrin V."/>
            <person name="Grouzdev D.S."/>
        </authorList>
    </citation>
    <scope>NUCLEOTIDE SEQUENCE [LARGE SCALE GENOMIC DNA]</scope>
    <source>
        <strain evidence="1 2">G-192</strain>
    </source>
</reference>
<organism evidence="1 2">
    <name type="scientific">Alkalicaulis satelles</name>
    <dbReference type="NCBI Taxonomy" id="2609175"/>
    <lineage>
        <taxon>Bacteria</taxon>
        <taxon>Pseudomonadati</taxon>
        <taxon>Pseudomonadota</taxon>
        <taxon>Alphaproteobacteria</taxon>
        <taxon>Maricaulales</taxon>
        <taxon>Maricaulaceae</taxon>
        <taxon>Alkalicaulis</taxon>
    </lineage>
</organism>
<dbReference type="RefSeq" id="WP_150022490.1">
    <property type="nucleotide sequence ID" value="NZ_VWOJ01000001.1"/>
</dbReference>
<accession>A0A5M6ZQC7</accession>
<evidence type="ECO:0000313" key="2">
    <source>
        <dbReference type="Proteomes" id="UP000325122"/>
    </source>
</evidence>